<gene>
    <name evidence="5" type="ORF">GNP93_18755</name>
</gene>
<dbReference type="EMBL" id="WNZX01000017">
    <property type="protein sequence ID" value="MUG72709.1"/>
    <property type="molecule type" value="Genomic_DNA"/>
</dbReference>
<evidence type="ECO:0000256" key="2">
    <source>
        <dbReference type="ARBA" id="ARBA00022598"/>
    </source>
</evidence>
<dbReference type="GO" id="GO:0031956">
    <property type="term" value="F:medium-chain fatty acid-CoA ligase activity"/>
    <property type="evidence" value="ECO:0007669"/>
    <property type="project" value="TreeGrafter"/>
</dbReference>
<dbReference type="PANTHER" id="PTHR43201:SF5">
    <property type="entry name" value="MEDIUM-CHAIN ACYL-COA LIGASE ACSF2, MITOCHONDRIAL"/>
    <property type="match status" value="1"/>
</dbReference>
<evidence type="ECO:0000313" key="6">
    <source>
        <dbReference type="Proteomes" id="UP000450917"/>
    </source>
</evidence>
<comment type="caution">
    <text evidence="5">The sequence shown here is derived from an EMBL/GenBank/DDBJ whole genome shotgun (WGS) entry which is preliminary data.</text>
</comment>
<dbReference type="InterPro" id="IPR025110">
    <property type="entry name" value="AMP-bd_C"/>
</dbReference>
<dbReference type="GO" id="GO:0006631">
    <property type="term" value="P:fatty acid metabolic process"/>
    <property type="evidence" value="ECO:0007669"/>
    <property type="project" value="TreeGrafter"/>
</dbReference>
<dbReference type="Gene3D" id="3.30.300.30">
    <property type="match status" value="1"/>
</dbReference>
<evidence type="ECO:0000259" key="3">
    <source>
        <dbReference type="Pfam" id="PF00501"/>
    </source>
</evidence>
<dbReference type="SUPFAM" id="SSF56801">
    <property type="entry name" value="Acetyl-CoA synthetase-like"/>
    <property type="match status" value="1"/>
</dbReference>
<dbReference type="PANTHER" id="PTHR43201">
    <property type="entry name" value="ACYL-COA SYNTHETASE"/>
    <property type="match status" value="1"/>
</dbReference>
<evidence type="ECO:0000259" key="4">
    <source>
        <dbReference type="Pfam" id="PF13193"/>
    </source>
</evidence>
<dbReference type="Proteomes" id="UP000450917">
    <property type="component" value="Unassembled WGS sequence"/>
</dbReference>
<protein>
    <submittedName>
        <fullName evidence="5">AMP-binding protein</fullName>
    </submittedName>
</protein>
<dbReference type="InterPro" id="IPR000873">
    <property type="entry name" value="AMP-dep_synth/lig_dom"/>
</dbReference>
<organism evidence="5 6">
    <name type="scientific">Paenibacillus validus</name>
    <dbReference type="NCBI Taxonomy" id="44253"/>
    <lineage>
        <taxon>Bacteria</taxon>
        <taxon>Bacillati</taxon>
        <taxon>Bacillota</taxon>
        <taxon>Bacilli</taxon>
        <taxon>Bacillales</taxon>
        <taxon>Paenibacillaceae</taxon>
        <taxon>Paenibacillus</taxon>
    </lineage>
</organism>
<evidence type="ECO:0000256" key="1">
    <source>
        <dbReference type="ARBA" id="ARBA00006432"/>
    </source>
</evidence>
<dbReference type="RefSeq" id="WP_127608945.1">
    <property type="nucleotide sequence ID" value="NZ_JARTHJ010000100.1"/>
</dbReference>
<proteinExistence type="inferred from homology"/>
<dbReference type="InterPro" id="IPR045851">
    <property type="entry name" value="AMP-bd_C_sf"/>
</dbReference>
<dbReference type="InterPro" id="IPR042099">
    <property type="entry name" value="ANL_N_sf"/>
</dbReference>
<dbReference type="Pfam" id="PF00501">
    <property type="entry name" value="AMP-binding"/>
    <property type="match status" value="1"/>
</dbReference>
<name>A0A7X2ZD91_9BACL</name>
<comment type="similarity">
    <text evidence="1">Belongs to the ATP-dependent AMP-binding enzyme family.</text>
</comment>
<dbReference type="AlphaFoldDB" id="A0A7X2ZD91"/>
<sequence>MNGKLFAVNQLYLGQEDVDVRWKAWGLLPHYRDAGKAGSRIAVCMANAAELIILVLFLREQGGSVLLLHGETPLETAKSLAIEAGCSGLVYRSAEDGFLTLRPPEGANDTLDSAQEASLCMFSSGTSGKPKLICRTWSAVAEEITAYNEAIDLDGSVTPVIISPVSHAYGLISGVLSAMKRQAVPHVAAYTNPKLTLALLRDTPKHIVYGVPLTLHVLTSFASGFRYHQLMSSGAPLPQGLLDKLAPLADGVLQQYGCSEAGCISVSRSLRFSADIGKPLGHIRIREAGASADMPKELIIAVQDRVIRTGDLGYMEQGELRLLARADDVINVSGLKVYPTEVENVVSELDGIRECVVYRGRHPVMGEVVCCMVAADHQVTPEAVRAWCIRKLPPYKVPAKVECVTKLPRNATGKISRKMLEEADLS</sequence>
<keyword evidence="2" id="KW-0436">Ligase</keyword>
<dbReference type="Pfam" id="PF13193">
    <property type="entry name" value="AMP-binding_C"/>
    <property type="match status" value="1"/>
</dbReference>
<dbReference type="Gene3D" id="3.40.50.12780">
    <property type="entry name" value="N-terminal domain of ligase-like"/>
    <property type="match status" value="1"/>
</dbReference>
<feature type="domain" description="AMP-binding enzyme C-terminal" evidence="4">
    <location>
        <begin position="341"/>
        <end position="414"/>
    </location>
</feature>
<evidence type="ECO:0000313" key="5">
    <source>
        <dbReference type="EMBL" id="MUG72709.1"/>
    </source>
</evidence>
<feature type="domain" description="AMP-dependent synthetase/ligase" evidence="3">
    <location>
        <begin position="38"/>
        <end position="286"/>
    </location>
</feature>
<keyword evidence="6" id="KW-1185">Reference proteome</keyword>
<accession>A0A7X2ZD91</accession>
<reference evidence="5 6" key="1">
    <citation type="submission" date="2019-11" db="EMBL/GenBank/DDBJ databases">
        <title>Draft genome sequences of five Paenibacillus species of dairy origin.</title>
        <authorList>
            <person name="Olajide A.M."/>
            <person name="Chen S."/>
            <person name="Lapointe G."/>
        </authorList>
    </citation>
    <scope>NUCLEOTIDE SEQUENCE [LARGE SCALE GENOMIC DNA]</scope>
    <source>
        <strain evidence="5 6">2CS3</strain>
    </source>
</reference>
<dbReference type="CDD" id="cd04433">
    <property type="entry name" value="AFD_class_I"/>
    <property type="match status" value="1"/>
</dbReference>